<dbReference type="KEGG" id="bcai:K788_0001025"/>
<evidence type="ECO:0000313" key="3">
    <source>
        <dbReference type="Proteomes" id="UP000019146"/>
    </source>
</evidence>
<dbReference type="RefSeq" id="WP_035999491.1">
    <property type="nucleotide sequence ID" value="NZ_CP012747.1"/>
</dbReference>
<protein>
    <submittedName>
        <fullName evidence="2">Putative phage-related membrane protein</fullName>
    </submittedName>
</protein>
<dbReference type="AlphaFoldDB" id="A0A0P0RGV3"/>
<proteinExistence type="predicted"/>
<dbReference type="Proteomes" id="UP000019146">
    <property type="component" value="Chromosome 2"/>
</dbReference>
<evidence type="ECO:0000313" key="2">
    <source>
        <dbReference type="EMBL" id="ALL67855.1"/>
    </source>
</evidence>
<organism evidence="2 3">
    <name type="scientific">Paraburkholderia caribensis MBA4</name>
    <dbReference type="NCBI Taxonomy" id="1323664"/>
    <lineage>
        <taxon>Bacteria</taxon>
        <taxon>Pseudomonadati</taxon>
        <taxon>Pseudomonadota</taxon>
        <taxon>Betaproteobacteria</taxon>
        <taxon>Burkholderiales</taxon>
        <taxon>Burkholderiaceae</taxon>
        <taxon>Paraburkholderia</taxon>
    </lineage>
</organism>
<keyword evidence="1" id="KW-0472">Membrane</keyword>
<keyword evidence="1" id="KW-1133">Transmembrane helix</keyword>
<feature type="transmembrane region" description="Helical" evidence="1">
    <location>
        <begin position="290"/>
        <end position="311"/>
    </location>
</feature>
<dbReference type="GeneID" id="69971640"/>
<keyword evidence="1" id="KW-0812">Transmembrane</keyword>
<name>A0A0P0RGV3_9BURK</name>
<dbReference type="EMBL" id="CP012747">
    <property type="protein sequence ID" value="ALL67855.1"/>
    <property type="molecule type" value="Genomic_DNA"/>
</dbReference>
<accession>A0A0P0RGV3</accession>
<gene>
    <name evidence="2" type="ORF">K788_0001025</name>
</gene>
<reference evidence="2 3" key="1">
    <citation type="journal article" date="2014" name="Genome Announc.">
        <title>Draft Genome Sequence of the Haloacid-Degrading Burkholderia caribensis Strain MBA4.</title>
        <authorList>
            <person name="Pan Y."/>
            <person name="Kong K.F."/>
            <person name="Tsang J.S."/>
        </authorList>
    </citation>
    <scope>NUCLEOTIDE SEQUENCE [LARGE SCALE GENOMIC DNA]</scope>
    <source>
        <strain evidence="2 3">MBA4</strain>
    </source>
</reference>
<evidence type="ECO:0000256" key="1">
    <source>
        <dbReference type="SAM" id="Phobius"/>
    </source>
</evidence>
<feature type="transmembrane region" description="Helical" evidence="1">
    <location>
        <begin position="359"/>
        <end position="380"/>
    </location>
</feature>
<sequence>MSQNRFEQLVDLLRHVDFAASRREGQLCIIDAGVLADLRAVVDDEELGLILPDEDIDDVALGASVTVELLEPRLGIGVFATDVQDFLRAPSYRISPPRLFYILSLGYSSLQETKPPVIARYRDLVDLIGLFRNTATYVDEPNATLVYLEKERFDIQIRYTETDLDTLDLASVALFTETLSARDGHRDQKLAILGQAMQDLTKGIGERDRFQHILRNLSSLHDSFMEGYRLFAASFSYSKIKGELEAARVEYVNKIHKAISDIQNQLLGLPIATVIVATQMKEAEKVGAQFWTNLAVLAGAWIFVALLALLLRNQSHTLDSLRHDIEKQRADLESKYASLAPQLRGVFVFLRRRLRAQRFALWTIAVVALIAVVMATFFFFELTHPANEWLHRLVSTKQ</sequence>